<keyword evidence="12" id="KW-1185">Reference proteome</keyword>
<gene>
    <name evidence="11" type="ORF">H0194_02960</name>
</gene>
<keyword evidence="7" id="KW-0067">ATP-binding</keyword>
<evidence type="ECO:0000313" key="11">
    <source>
        <dbReference type="EMBL" id="QNE90001.1"/>
    </source>
</evidence>
<evidence type="ECO:0000256" key="8">
    <source>
        <dbReference type="ARBA" id="ARBA00023012"/>
    </source>
</evidence>
<evidence type="ECO:0000256" key="5">
    <source>
        <dbReference type="ARBA" id="ARBA00022741"/>
    </source>
</evidence>
<keyword evidence="9" id="KW-0812">Transmembrane</keyword>
<feature type="transmembrane region" description="Helical" evidence="9">
    <location>
        <begin position="155"/>
        <end position="174"/>
    </location>
</feature>
<dbReference type="PANTHER" id="PTHR24421:SF10">
    <property type="entry name" value="NITRATE_NITRITE SENSOR PROTEIN NARQ"/>
    <property type="match status" value="1"/>
</dbReference>
<dbReference type="EC" id="2.7.13.3" evidence="2"/>
<evidence type="ECO:0000256" key="2">
    <source>
        <dbReference type="ARBA" id="ARBA00012438"/>
    </source>
</evidence>
<feature type="transmembrane region" description="Helical" evidence="9">
    <location>
        <begin position="94"/>
        <end position="117"/>
    </location>
</feature>
<feature type="transmembrane region" description="Helical" evidence="9">
    <location>
        <begin position="124"/>
        <end position="140"/>
    </location>
</feature>
<proteinExistence type="predicted"/>
<evidence type="ECO:0000259" key="10">
    <source>
        <dbReference type="Pfam" id="PF07730"/>
    </source>
</evidence>
<evidence type="ECO:0000256" key="7">
    <source>
        <dbReference type="ARBA" id="ARBA00022840"/>
    </source>
</evidence>
<evidence type="ECO:0000256" key="4">
    <source>
        <dbReference type="ARBA" id="ARBA00022679"/>
    </source>
</evidence>
<dbReference type="KEGG" id="cik:H0194_02960"/>
<keyword evidence="9" id="KW-0472">Membrane</keyword>
<protein>
    <recommendedName>
        <fullName evidence="2">histidine kinase</fullName>
        <ecNumber evidence="2">2.7.13.3</ecNumber>
    </recommendedName>
</protein>
<dbReference type="PANTHER" id="PTHR24421">
    <property type="entry name" value="NITRATE/NITRITE SENSOR PROTEIN NARX-RELATED"/>
    <property type="match status" value="1"/>
</dbReference>
<feature type="domain" description="Signal transduction histidine kinase subgroup 3 dimerisation and phosphoacceptor" evidence="10">
    <location>
        <begin position="207"/>
        <end position="273"/>
    </location>
</feature>
<keyword evidence="8" id="KW-0902">Two-component regulatory system</keyword>
<keyword evidence="6" id="KW-0418">Kinase</keyword>
<keyword evidence="5" id="KW-0547">Nucleotide-binding</keyword>
<dbReference type="GO" id="GO:0046983">
    <property type="term" value="F:protein dimerization activity"/>
    <property type="evidence" value="ECO:0007669"/>
    <property type="project" value="InterPro"/>
</dbReference>
<accession>A0A7G7CQY5</accession>
<dbReference type="CDD" id="cd16917">
    <property type="entry name" value="HATPase_UhpB-NarQ-NarX-like"/>
    <property type="match status" value="1"/>
</dbReference>
<dbReference type="InterPro" id="IPR011712">
    <property type="entry name" value="Sig_transdc_His_kin_sub3_dim/P"/>
</dbReference>
<dbReference type="Pfam" id="PF07730">
    <property type="entry name" value="HisKA_3"/>
    <property type="match status" value="1"/>
</dbReference>
<feature type="transmembrane region" description="Helical" evidence="9">
    <location>
        <begin position="57"/>
        <end position="82"/>
    </location>
</feature>
<evidence type="ECO:0000256" key="6">
    <source>
        <dbReference type="ARBA" id="ARBA00022777"/>
    </source>
</evidence>
<feature type="transmembrane region" description="Helical" evidence="9">
    <location>
        <begin position="20"/>
        <end position="45"/>
    </location>
</feature>
<dbReference type="SUPFAM" id="SSF55874">
    <property type="entry name" value="ATPase domain of HSP90 chaperone/DNA topoisomerase II/histidine kinase"/>
    <property type="match status" value="1"/>
</dbReference>
<sequence length="404" mass="43242">MNNSPVMPAARLEPRPAPWIKVAVTVITCALVGAVGLAAVTALLIDEVGEQRFMNDPAVGAYMLVQFAVGILSLVLVAFAVRRGHTDSAAVRCVEVALCFMTVSICGFAAMFVGLTALASRRSWGWNTAGIFAVVAAVFVDNRLYPGIDTSLADWGMWALIAAIVAVVIGLGVARGRRQAQHWKLVATATMKDQELRLREAQARHDERTAIARDMHDAMSHRLSLIALHAGVLSYRDNLDAETTRRETETIRQQAEEAVEDLRAILQVLRTPDDSDASVSVSQLVDTARATGQDVTLELPAAAEQALEGLPTIERHAVARLVQEGLTNARKHVPGDTVTVALAVGEGALLVDVLTPAPRTRSAGEPGFGLTGLAERFRLVGGSLDVDPSGPFRVRGRIPLQEGM</sequence>
<dbReference type="RefSeq" id="WP_185176375.1">
    <property type="nucleotide sequence ID" value="NZ_CP059404.1"/>
</dbReference>
<dbReference type="InterPro" id="IPR036890">
    <property type="entry name" value="HATPase_C_sf"/>
</dbReference>
<dbReference type="Gene3D" id="1.20.5.1930">
    <property type="match status" value="1"/>
</dbReference>
<keyword evidence="4" id="KW-0808">Transferase</keyword>
<dbReference type="GO" id="GO:0005524">
    <property type="term" value="F:ATP binding"/>
    <property type="evidence" value="ECO:0007669"/>
    <property type="project" value="UniProtKB-KW"/>
</dbReference>
<organism evidence="11 12">
    <name type="scientific">Corynebacterium incognita</name>
    <dbReference type="NCBI Taxonomy" id="2754725"/>
    <lineage>
        <taxon>Bacteria</taxon>
        <taxon>Bacillati</taxon>
        <taxon>Actinomycetota</taxon>
        <taxon>Actinomycetes</taxon>
        <taxon>Mycobacteriales</taxon>
        <taxon>Corynebacteriaceae</taxon>
        <taxon>Corynebacterium</taxon>
    </lineage>
</organism>
<evidence type="ECO:0000256" key="3">
    <source>
        <dbReference type="ARBA" id="ARBA00022553"/>
    </source>
</evidence>
<keyword evidence="3" id="KW-0597">Phosphoprotein</keyword>
<evidence type="ECO:0000256" key="1">
    <source>
        <dbReference type="ARBA" id="ARBA00000085"/>
    </source>
</evidence>
<evidence type="ECO:0000313" key="12">
    <source>
        <dbReference type="Proteomes" id="UP000515743"/>
    </source>
</evidence>
<name>A0A7G7CQY5_9CORY</name>
<dbReference type="EMBL" id="CP059404">
    <property type="protein sequence ID" value="QNE90001.1"/>
    <property type="molecule type" value="Genomic_DNA"/>
</dbReference>
<comment type="catalytic activity">
    <reaction evidence="1">
        <text>ATP + protein L-histidine = ADP + protein N-phospho-L-histidine.</text>
        <dbReference type="EC" id="2.7.13.3"/>
    </reaction>
</comment>
<dbReference type="GO" id="GO:0000155">
    <property type="term" value="F:phosphorelay sensor kinase activity"/>
    <property type="evidence" value="ECO:0007669"/>
    <property type="project" value="InterPro"/>
</dbReference>
<dbReference type="AlphaFoldDB" id="A0A7G7CQY5"/>
<dbReference type="GO" id="GO:0016020">
    <property type="term" value="C:membrane"/>
    <property type="evidence" value="ECO:0007669"/>
    <property type="project" value="InterPro"/>
</dbReference>
<dbReference type="InterPro" id="IPR050482">
    <property type="entry name" value="Sensor_HK_TwoCompSys"/>
</dbReference>
<evidence type="ECO:0000256" key="9">
    <source>
        <dbReference type="SAM" id="Phobius"/>
    </source>
</evidence>
<dbReference type="Gene3D" id="3.30.565.10">
    <property type="entry name" value="Histidine kinase-like ATPase, C-terminal domain"/>
    <property type="match status" value="1"/>
</dbReference>
<reference evidence="11 12" key="1">
    <citation type="submission" date="2020-07" db="EMBL/GenBank/DDBJ databases">
        <title>Complete genome and description of Corynebacterium incognita strain Marseille-Q3630 sp. nov.</title>
        <authorList>
            <person name="Boxberger M."/>
        </authorList>
    </citation>
    <scope>NUCLEOTIDE SEQUENCE [LARGE SCALE GENOMIC DNA]</scope>
    <source>
        <strain evidence="11 12">Marseille-Q3630</strain>
    </source>
</reference>
<dbReference type="Proteomes" id="UP000515743">
    <property type="component" value="Chromosome"/>
</dbReference>
<keyword evidence="9" id="KW-1133">Transmembrane helix</keyword>